<proteinExistence type="predicted"/>
<name>A0ACB8LMA7_CITSI</name>
<evidence type="ECO:0000313" key="2">
    <source>
        <dbReference type="Proteomes" id="UP000829398"/>
    </source>
</evidence>
<sequence>MALKAVHVSDVPNLDQVPGNVTLNYLHSPRDCDETKSGYKFPKFVVMGHRGSGMNMLQSSDQRMKSIKENTILSFNAAARHPLDFIEFDVQVTRDGCPVIFHDNFIFTKDEGEIIERRVTDITLAEFLSYGPQNDPENVGKPMLRKTKDGRIFEWKVEKDTPLCTLQEAFEKVDQSVGFNVELKFDDQLVYTEEELTHALEAILKVVFEHAQGRPIMFSSFQPDAALLIRKLQSTYPVFFLTNGGAQTCTDVRRSSLDEAIKVCLAGGLQGIVSEVRAIFKNPGAIKKIKEAKLCLVSYGELNNVPEVVYMQRFMGIEGVIVDLVSEITEAVSDFIKNEEEIKEEIVFAEDGKLLVKTNPQFSNEEISFLLKLITELIHH</sequence>
<dbReference type="Proteomes" id="UP000829398">
    <property type="component" value="Chromosome 4"/>
</dbReference>
<accession>A0ACB8LMA7</accession>
<keyword evidence="2" id="KW-1185">Reference proteome</keyword>
<reference evidence="2" key="1">
    <citation type="journal article" date="2023" name="Hortic. Res.">
        <title>A chromosome-level phased genome enabling allele-level studies in sweet orange: a case study on citrus Huanglongbing tolerance.</title>
        <authorList>
            <person name="Wu B."/>
            <person name="Yu Q."/>
            <person name="Deng Z."/>
            <person name="Duan Y."/>
            <person name="Luo F."/>
            <person name="Gmitter F. Jr."/>
        </authorList>
    </citation>
    <scope>NUCLEOTIDE SEQUENCE [LARGE SCALE GENOMIC DNA]</scope>
    <source>
        <strain evidence="2">cv. Valencia</strain>
    </source>
</reference>
<organism evidence="1 2">
    <name type="scientific">Citrus sinensis</name>
    <name type="common">Sweet orange</name>
    <name type="synonym">Citrus aurantium var. sinensis</name>
    <dbReference type="NCBI Taxonomy" id="2711"/>
    <lineage>
        <taxon>Eukaryota</taxon>
        <taxon>Viridiplantae</taxon>
        <taxon>Streptophyta</taxon>
        <taxon>Embryophyta</taxon>
        <taxon>Tracheophyta</taxon>
        <taxon>Spermatophyta</taxon>
        <taxon>Magnoliopsida</taxon>
        <taxon>eudicotyledons</taxon>
        <taxon>Gunneridae</taxon>
        <taxon>Pentapetalae</taxon>
        <taxon>rosids</taxon>
        <taxon>malvids</taxon>
        <taxon>Sapindales</taxon>
        <taxon>Rutaceae</taxon>
        <taxon>Aurantioideae</taxon>
        <taxon>Citrus</taxon>
    </lineage>
</organism>
<dbReference type="EMBL" id="CM039173">
    <property type="protein sequence ID" value="KAH9774160.1"/>
    <property type="molecule type" value="Genomic_DNA"/>
</dbReference>
<protein>
    <submittedName>
        <fullName evidence="1">Glycerophosphodiester phosphodiesterase GDPD1</fullName>
    </submittedName>
</protein>
<evidence type="ECO:0000313" key="1">
    <source>
        <dbReference type="EMBL" id="KAH9774160.1"/>
    </source>
</evidence>
<comment type="caution">
    <text evidence="1">The sequence shown here is derived from an EMBL/GenBank/DDBJ whole genome shotgun (WGS) entry which is preliminary data.</text>
</comment>
<gene>
    <name evidence="1" type="ORF">KPL71_013552</name>
</gene>